<dbReference type="Proteomes" id="UP000037977">
    <property type="component" value="Unassembled WGS sequence"/>
</dbReference>
<proteinExistence type="predicted"/>
<evidence type="ECO:0000313" key="2">
    <source>
        <dbReference type="Proteomes" id="UP000037977"/>
    </source>
</evidence>
<sequence length="193" mass="21237">MNKWKIAFFALAGTVLFAILLVVFLATRPVDGVNVAKNTVGKSEGKENVLVVQTTAQELESISKKYLKDAVEGSPLPIDYTIGNDIQLKSTLTVFYTEIPISMNFDPIVDDSGNIILKQTGMNVGLLNIPPETTMKIMRDSVEFPSWITVNPNKAEIYIDLSRINIASGSRVRAKELDLANNKILLEIIVPGE</sequence>
<name>A0A0N0CWQ7_9BACI</name>
<dbReference type="PATRIC" id="fig|33935.3.peg.1462"/>
<evidence type="ECO:0008006" key="3">
    <source>
        <dbReference type="Google" id="ProtNLM"/>
    </source>
</evidence>
<dbReference type="InterPro" id="IPR018672">
    <property type="entry name" value="DUF2140"/>
</dbReference>
<accession>A0A0N0CWQ7</accession>
<dbReference type="EMBL" id="LGCI01000005">
    <property type="protein sequence ID" value="KOY83525.1"/>
    <property type="molecule type" value="Genomic_DNA"/>
</dbReference>
<comment type="caution">
    <text evidence="1">The sequence shown here is derived from an EMBL/GenBank/DDBJ whole genome shotgun (WGS) entry which is preliminary data.</text>
</comment>
<dbReference type="STRING" id="33935.ADM90_09785"/>
<gene>
    <name evidence="1" type="ORF">ADM90_09785</name>
</gene>
<keyword evidence="2" id="KW-1185">Reference proteome</keyword>
<dbReference type="OrthoDB" id="2412610at2"/>
<organism evidence="1 2">
    <name type="scientific">Lysinibacillus macroides</name>
    <dbReference type="NCBI Taxonomy" id="33935"/>
    <lineage>
        <taxon>Bacteria</taxon>
        <taxon>Bacillati</taxon>
        <taxon>Bacillota</taxon>
        <taxon>Bacilli</taxon>
        <taxon>Bacillales</taxon>
        <taxon>Bacillaceae</taxon>
        <taxon>Lysinibacillus</taxon>
    </lineage>
</organism>
<evidence type="ECO:0000313" key="1">
    <source>
        <dbReference type="EMBL" id="KOY83525.1"/>
    </source>
</evidence>
<protein>
    <recommendedName>
        <fullName evidence="3">DUF2140 family protein</fullName>
    </recommendedName>
</protein>
<dbReference type="RefSeq" id="WP_053994771.1">
    <property type="nucleotide sequence ID" value="NZ_CP065643.1"/>
</dbReference>
<dbReference type="Pfam" id="PF09911">
    <property type="entry name" value="DUF2140"/>
    <property type="match status" value="1"/>
</dbReference>
<dbReference type="AlphaFoldDB" id="A0A0N0CWQ7"/>
<reference evidence="1 2" key="1">
    <citation type="submission" date="2015-07" db="EMBL/GenBank/DDBJ databases">
        <title>Genome sequencing project for genomic taxonomy and phylogenomics of Bacillus-like bacteria.</title>
        <authorList>
            <person name="Liu B."/>
            <person name="Wang J."/>
            <person name="Zhu Y."/>
            <person name="Liu G."/>
            <person name="Chen Q."/>
            <person name="Chen Z."/>
            <person name="Che J."/>
            <person name="Ge C."/>
            <person name="Shi H."/>
            <person name="Pan Z."/>
            <person name="Liu X."/>
        </authorList>
    </citation>
    <scope>NUCLEOTIDE SEQUENCE [LARGE SCALE GENOMIC DNA]</scope>
    <source>
        <strain evidence="1 2">DSM 54</strain>
    </source>
</reference>